<comment type="caution">
    <text evidence="1">The sequence shown here is derived from an EMBL/GenBank/DDBJ whole genome shotgun (WGS) entry which is preliminary data.</text>
</comment>
<name>A0A5J4VT76_9EUKA</name>
<reference evidence="1 2" key="1">
    <citation type="submission" date="2019-03" db="EMBL/GenBank/DDBJ databases">
        <title>Single cell metagenomics reveals metabolic interactions within the superorganism composed of flagellate Streblomastix strix and complex community of Bacteroidetes bacteria on its surface.</title>
        <authorList>
            <person name="Treitli S.C."/>
            <person name="Kolisko M."/>
            <person name="Husnik F."/>
            <person name="Keeling P."/>
            <person name="Hampl V."/>
        </authorList>
    </citation>
    <scope>NUCLEOTIDE SEQUENCE [LARGE SCALE GENOMIC DNA]</scope>
    <source>
        <strain evidence="1">ST1C</strain>
    </source>
</reference>
<evidence type="ECO:0000313" key="2">
    <source>
        <dbReference type="Proteomes" id="UP000324800"/>
    </source>
</evidence>
<dbReference type="EMBL" id="SNRW01005094">
    <property type="protein sequence ID" value="KAA6385811.1"/>
    <property type="molecule type" value="Genomic_DNA"/>
</dbReference>
<sequence>MNKGISIAVDISLTNVQLLDQHENIPPYRISKLCMNRINISVITINNAANTGLIPISTLIQVDDQHLNASLPNKQVKGPKNIFRNGMKYAVDVFCSIMKKNFIKECGNYFPDNVQYPITNYPKNTKQIRDDKKDVITTIQQSVFHATEKSKYQKMFRTVCPKLPQKGKFVLRSTHPIHCNVIKNRTKILNISHY</sequence>
<accession>A0A5J4VT76</accession>
<proteinExistence type="predicted"/>
<evidence type="ECO:0000313" key="1">
    <source>
        <dbReference type="EMBL" id="KAA6385811.1"/>
    </source>
</evidence>
<gene>
    <name evidence="1" type="ORF">EZS28_018663</name>
</gene>
<organism evidence="1 2">
    <name type="scientific">Streblomastix strix</name>
    <dbReference type="NCBI Taxonomy" id="222440"/>
    <lineage>
        <taxon>Eukaryota</taxon>
        <taxon>Metamonada</taxon>
        <taxon>Preaxostyla</taxon>
        <taxon>Oxymonadida</taxon>
        <taxon>Streblomastigidae</taxon>
        <taxon>Streblomastix</taxon>
    </lineage>
</organism>
<dbReference type="AlphaFoldDB" id="A0A5J4VT76"/>
<dbReference type="Proteomes" id="UP000324800">
    <property type="component" value="Unassembled WGS sequence"/>
</dbReference>
<protein>
    <submittedName>
        <fullName evidence="1">Uncharacterized protein</fullName>
    </submittedName>
</protein>